<keyword evidence="3" id="KW-0862">Zinc</keyword>
<comment type="caution">
    <text evidence="7">The sequence shown here is derived from an EMBL/GenBank/DDBJ whole genome shotgun (WGS) entry which is preliminary data.</text>
</comment>
<keyword evidence="1" id="KW-0479">Metal-binding</keyword>
<accession>A0A2U1KRW3</accession>
<sequence length="199" mass="22205">MSSKNARKDPAWKYGPEEQVPPQGEKKGYKYVKCNFCSKIIKGGVKRMKDHLAGTHKDVSPCLSVPTEVKDEITQYLKSFQDMKFSGQRNFEESVGSGAYYSTGSVNTDRGVRGPMDRMIDRLAGSSKDGEEGTEKMTSVSAKEHRNQVCLDIGRFFYENGIPFNVANSPSFVRVNIVLCFQLLLIRFRLALLPASSSS</sequence>
<proteinExistence type="predicted"/>
<feature type="region of interest" description="Disordered" evidence="5">
    <location>
        <begin position="1"/>
        <end position="24"/>
    </location>
</feature>
<dbReference type="PROSITE" id="PS50808">
    <property type="entry name" value="ZF_BED"/>
    <property type="match status" value="1"/>
</dbReference>
<organism evidence="7 8">
    <name type="scientific">Artemisia annua</name>
    <name type="common">Sweet wormwood</name>
    <dbReference type="NCBI Taxonomy" id="35608"/>
    <lineage>
        <taxon>Eukaryota</taxon>
        <taxon>Viridiplantae</taxon>
        <taxon>Streptophyta</taxon>
        <taxon>Embryophyta</taxon>
        <taxon>Tracheophyta</taxon>
        <taxon>Spermatophyta</taxon>
        <taxon>Magnoliopsida</taxon>
        <taxon>eudicotyledons</taxon>
        <taxon>Gunneridae</taxon>
        <taxon>Pentapetalae</taxon>
        <taxon>asterids</taxon>
        <taxon>campanulids</taxon>
        <taxon>Asterales</taxon>
        <taxon>Asteraceae</taxon>
        <taxon>Asteroideae</taxon>
        <taxon>Anthemideae</taxon>
        <taxon>Artemisiinae</taxon>
        <taxon>Artemisia</taxon>
    </lineage>
</organism>
<dbReference type="GO" id="GO:0008270">
    <property type="term" value="F:zinc ion binding"/>
    <property type="evidence" value="ECO:0007669"/>
    <property type="project" value="UniProtKB-KW"/>
</dbReference>
<evidence type="ECO:0000256" key="3">
    <source>
        <dbReference type="ARBA" id="ARBA00022833"/>
    </source>
</evidence>
<dbReference type="OrthoDB" id="2442898at2759"/>
<keyword evidence="2 4" id="KW-0863">Zinc-finger</keyword>
<dbReference type="STRING" id="35608.A0A2U1KRW3"/>
<feature type="domain" description="BED-type" evidence="6">
    <location>
        <begin position="6"/>
        <end position="69"/>
    </location>
</feature>
<dbReference type="Proteomes" id="UP000245207">
    <property type="component" value="Unassembled WGS sequence"/>
</dbReference>
<dbReference type="GO" id="GO:0003677">
    <property type="term" value="F:DNA binding"/>
    <property type="evidence" value="ECO:0007669"/>
    <property type="project" value="InterPro"/>
</dbReference>
<evidence type="ECO:0000256" key="5">
    <source>
        <dbReference type="SAM" id="MobiDB-lite"/>
    </source>
</evidence>
<keyword evidence="8" id="KW-1185">Reference proteome</keyword>
<protein>
    <submittedName>
        <fullName evidence="7">Zinc finger, BED-type, Ribonuclease H-like domain protein</fullName>
    </submittedName>
</protein>
<feature type="compositionally biased region" description="Basic and acidic residues" evidence="5">
    <location>
        <begin position="1"/>
        <end position="11"/>
    </location>
</feature>
<evidence type="ECO:0000259" key="6">
    <source>
        <dbReference type="PROSITE" id="PS50808"/>
    </source>
</evidence>
<dbReference type="Pfam" id="PF02892">
    <property type="entry name" value="zf-BED"/>
    <property type="match status" value="1"/>
</dbReference>
<dbReference type="EMBL" id="PKPP01014617">
    <property type="protein sequence ID" value="PWA39471.1"/>
    <property type="molecule type" value="Genomic_DNA"/>
</dbReference>
<evidence type="ECO:0000313" key="8">
    <source>
        <dbReference type="Proteomes" id="UP000245207"/>
    </source>
</evidence>
<evidence type="ECO:0000256" key="2">
    <source>
        <dbReference type="ARBA" id="ARBA00022771"/>
    </source>
</evidence>
<reference evidence="7 8" key="1">
    <citation type="journal article" date="2018" name="Mol. Plant">
        <title>The genome of Artemisia annua provides insight into the evolution of Asteraceae family and artemisinin biosynthesis.</title>
        <authorList>
            <person name="Shen Q."/>
            <person name="Zhang L."/>
            <person name="Liao Z."/>
            <person name="Wang S."/>
            <person name="Yan T."/>
            <person name="Shi P."/>
            <person name="Liu M."/>
            <person name="Fu X."/>
            <person name="Pan Q."/>
            <person name="Wang Y."/>
            <person name="Lv Z."/>
            <person name="Lu X."/>
            <person name="Zhang F."/>
            <person name="Jiang W."/>
            <person name="Ma Y."/>
            <person name="Chen M."/>
            <person name="Hao X."/>
            <person name="Li L."/>
            <person name="Tang Y."/>
            <person name="Lv G."/>
            <person name="Zhou Y."/>
            <person name="Sun X."/>
            <person name="Brodelius P.E."/>
            <person name="Rose J.K.C."/>
            <person name="Tang K."/>
        </authorList>
    </citation>
    <scope>NUCLEOTIDE SEQUENCE [LARGE SCALE GENOMIC DNA]</scope>
    <source>
        <strain evidence="8">cv. Huhao1</strain>
        <tissue evidence="7">Leaf</tissue>
    </source>
</reference>
<name>A0A2U1KRW3_ARTAN</name>
<dbReference type="PANTHER" id="PTHR46951">
    <property type="entry name" value="BED-TYPE DOMAIN-CONTAINING PROTEIN"/>
    <property type="match status" value="1"/>
</dbReference>
<dbReference type="PANTHER" id="PTHR46951:SF2">
    <property type="entry name" value="BED-TYPE DOMAIN-CONTAINING PROTEIN"/>
    <property type="match status" value="1"/>
</dbReference>
<dbReference type="InterPro" id="IPR003656">
    <property type="entry name" value="Znf_BED"/>
</dbReference>
<evidence type="ECO:0000256" key="4">
    <source>
        <dbReference type="PROSITE-ProRule" id="PRU00027"/>
    </source>
</evidence>
<evidence type="ECO:0000256" key="1">
    <source>
        <dbReference type="ARBA" id="ARBA00022723"/>
    </source>
</evidence>
<gene>
    <name evidence="7" type="ORF">CTI12_AA571810</name>
</gene>
<evidence type="ECO:0000313" key="7">
    <source>
        <dbReference type="EMBL" id="PWA39471.1"/>
    </source>
</evidence>
<dbReference type="AlphaFoldDB" id="A0A2U1KRW3"/>